<dbReference type="PANTHER" id="PTHR21178:SF8">
    <property type="entry name" value="CILIA- AND FLAGELLA-ASSOCIATED PROTEIN 61"/>
    <property type="match status" value="1"/>
</dbReference>
<evidence type="ECO:0000313" key="2">
    <source>
        <dbReference type="EMBL" id="TPX52733.1"/>
    </source>
</evidence>
<dbReference type="VEuPathDB" id="FungiDB:SeMB42_g01210"/>
<dbReference type="PANTHER" id="PTHR21178">
    <property type="entry name" value="CILIA- AND FLAGELLA-ASSOCIATED PROTEIN 61"/>
    <property type="match status" value="1"/>
</dbReference>
<feature type="domain" description="Cilia- and flagella-associated protein 61 N-terminal" evidence="1">
    <location>
        <begin position="7"/>
        <end position="308"/>
    </location>
</feature>
<dbReference type="AlphaFoldDB" id="A0A507DMB5"/>
<keyword evidence="3" id="KW-1185">Reference proteome</keyword>
<reference evidence="2 3" key="1">
    <citation type="journal article" date="2019" name="Sci. Rep.">
        <title>Comparative genomics of chytrid fungi reveal insights into the obligate biotrophic and pathogenic lifestyle of Synchytrium endobioticum.</title>
        <authorList>
            <person name="van de Vossenberg B.T.L.H."/>
            <person name="Warris S."/>
            <person name="Nguyen H.D.T."/>
            <person name="van Gent-Pelzer M.P.E."/>
            <person name="Joly D.L."/>
            <person name="van de Geest H.C."/>
            <person name="Bonants P.J.M."/>
            <person name="Smith D.S."/>
            <person name="Levesque C.A."/>
            <person name="van der Lee T.A.J."/>
        </authorList>
    </citation>
    <scope>NUCLEOTIDE SEQUENCE [LARGE SCALE GENOMIC DNA]</scope>
    <source>
        <strain evidence="2 3">MB42</strain>
    </source>
</reference>
<protein>
    <recommendedName>
        <fullName evidence="1">Cilia- and flagella-associated protein 61 N-terminal domain-containing protein</fullName>
    </recommendedName>
</protein>
<comment type="caution">
    <text evidence="2">The sequence shown here is derived from an EMBL/GenBank/DDBJ whole genome shotgun (WGS) entry which is preliminary data.</text>
</comment>
<dbReference type="EMBL" id="QEAN01000029">
    <property type="protein sequence ID" value="TPX52733.1"/>
    <property type="molecule type" value="Genomic_DNA"/>
</dbReference>
<dbReference type="Proteomes" id="UP000317494">
    <property type="component" value="Unassembled WGS sequence"/>
</dbReference>
<evidence type="ECO:0000313" key="3">
    <source>
        <dbReference type="Proteomes" id="UP000317494"/>
    </source>
</evidence>
<organism evidence="2 3">
    <name type="scientific">Synchytrium endobioticum</name>
    <dbReference type="NCBI Taxonomy" id="286115"/>
    <lineage>
        <taxon>Eukaryota</taxon>
        <taxon>Fungi</taxon>
        <taxon>Fungi incertae sedis</taxon>
        <taxon>Chytridiomycota</taxon>
        <taxon>Chytridiomycota incertae sedis</taxon>
        <taxon>Chytridiomycetes</taxon>
        <taxon>Synchytriales</taxon>
        <taxon>Synchytriaceae</taxon>
        <taxon>Synchytrium</taxon>
    </lineage>
</organism>
<evidence type="ECO:0000259" key="1">
    <source>
        <dbReference type="Pfam" id="PF16092"/>
    </source>
</evidence>
<proteinExistence type="predicted"/>
<accession>A0A507DMB5</accession>
<dbReference type="InterPro" id="IPR038884">
    <property type="entry name" value="CFAP61"/>
</dbReference>
<gene>
    <name evidence="2" type="ORF">SeMB42_g01210</name>
</gene>
<dbReference type="InterPro" id="IPR032151">
    <property type="entry name" value="CFAP61_N"/>
</dbReference>
<name>A0A507DMB5_9FUNG</name>
<sequence length="712" mass="79066">MPPSICIRRAELSDVPAVKLLITAQIDHIKTYYGVIDIAKIIDTSPFSVVATATATATATIAATPTNTHVHLLNQDIVGFAALSNGPHALVDDDHGNIDGATATKTSQGPWDVWFKSRFDIKQVQVWNAKFLSVFTSTPTHSCEFLDMFLPAAFQHIPLLSYILFVIPENAQLYAPLFYPILKRGTENVLAAEYTQLGHINPETPNYFEPVPSKLAKNYGCFVCSKASILPAFIVRKAMVEDWDDLLPILMNQHVINSYQEQYALSDILDPKVPGELSLVAAEAGKPVGFIKCSRNVDVQFLLTHFEVYGSLLQHLSNSTNVFCISIFALAHSASHYCIDILKHSFASYGDCEYAVLVVPPKANGFQLLSYFERIPTRPHSDADFCLHVTSRTGLLSNLKVRLAVDQDDQPRIKQFTSKKNFVKPGLLRSASSKSILPTSLSPSDLTLLNSTVTMIAECNSKIVAVATFEPAQNSRALVDQFHVDAFCDVSVQRASYEMRPVVLKHFVLDEIFTVRARWMFEEFMRTSGISVLFNFTDVETIQDTYVGRILKEEMVPVPRRRQIVFPRNLRDGKSVPSPIRDNLQVITMPLVHEPQVTVNRRIVILGCSDVALALISKLVYNGYLAYTQVYLISTCGIQVRGPNDGLVNHRGYSHLLIGSVAIPHNHQRGTGIHRSNAQTCAAEQRKYGSDFQAFATSEGLLRRGTTGKMAC</sequence>
<dbReference type="Pfam" id="PF16092">
    <property type="entry name" value="CFAP61_N"/>
    <property type="match status" value="1"/>
</dbReference>
<dbReference type="STRING" id="286115.A0A507DMB5"/>